<dbReference type="RefSeq" id="WP_139166572.1">
    <property type="nucleotide sequence ID" value="NZ_FNBH01000001.1"/>
</dbReference>
<sequence>MMRTDIQAFFKKDITTLSLYRITLLSFLFVIGCLPVSSQVYVSSGTRLFIENGATIFPAVKDTLLYFSDSQAKIYITNGTIVKNLTKQTDFKNIIYPEAQTQRVKNKNPHHRFQPKLVFKEKKAKTKRIEKSVRLVIKTLPLKESLTSIQDRTLVANDSQQTLLKVIVAEAQPQKVISYYYRRKQIYLYRGYSSNSQDTAFLVRPPPFCV</sequence>
<dbReference type="Proteomes" id="UP000199203">
    <property type="component" value="Unassembled WGS sequence"/>
</dbReference>
<dbReference type="STRING" id="454006.SAMN05421825_1033"/>
<organism evidence="1 2">
    <name type="scientific">Epilithonimonas hungarica</name>
    <dbReference type="NCBI Taxonomy" id="454006"/>
    <lineage>
        <taxon>Bacteria</taxon>
        <taxon>Pseudomonadati</taxon>
        <taxon>Bacteroidota</taxon>
        <taxon>Flavobacteriia</taxon>
        <taxon>Flavobacteriales</taxon>
        <taxon>Weeksellaceae</taxon>
        <taxon>Chryseobacterium group</taxon>
        <taxon>Epilithonimonas</taxon>
    </lineage>
</organism>
<dbReference type="PROSITE" id="PS51257">
    <property type="entry name" value="PROKAR_LIPOPROTEIN"/>
    <property type="match status" value="1"/>
</dbReference>
<evidence type="ECO:0000313" key="2">
    <source>
        <dbReference type="Proteomes" id="UP000199203"/>
    </source>
</evidence>
<reference evidence="2" key="1">
    <citation type="submission" date="2016-10" db="EMBL/GenBank/DDBJ databases">
        <authorList>
            <person name="Varghese N."/>
            <person name="Submissions S."/>
        </authorList>
    </citation>
    <scope>NUCLEOTIDE SEQUENCE [LARGE SCALE GENOMIC DNA]</scope>
    <source>
        <strain evidence="2">DSM 19684</strain>
    </source>
</reference>
<gene>
    <name evidence="1" type="ORF">SAMN05421825_1033</name>
</gene>
<protein>
    <submittedName>
        <fullName evidence="1">Uncharacterized protein</fullName>
    </submittedName>
</protein>
<proteinExistence type="predicted"/>
<name>A0A1G7IB37_9FLAO</name>
<evidence type="ECO:0000313" key="1">
    <source>
        <dbReference type="EMBL" id="SDF09843.1"/>
    </source>
</evidence>
<accession>A0A1G7IB37</accession>
<dbReference type="AlphaFoldDB" id="A0A1G7IB37"/>
<keyword evidence="2" id="KW-1185">Reference proteome</keyword>
<dbReference type="EMBL" id="FNBH01000001">
    <property type="protein sequence ID" value="SDF09843.1"/>
    <property type="molecule type" value="Genomic_DNA"/>
</dbReference>